<keyword evidence="2" id="KW-1185">Reference proteome</keyword>
<evidence type="ECO:0000313" key="2">
    <source>
        <dbReference type="Proteomes" id="UP001374803"/>
    </source>
</evidence>
<evidence type="ECO:0000313" key="1">
    <source>
        <dbReference type="EMBL" id="WXB03074.1"/>
    </source>
</evidence>
<protein>
    <submittedName>
        <fullName evidence="1">Uncharacterized protein</fullName>
    </submittedName>
</protein>
<name>A0ABZ2L0I9_9BACT</name>
<gene>
    <name evidence="1" type="ORF">LVJ94_39975</name>
</gene>
<accession>A0ABZ2L0I9</accession>
<dbReference type="Proteomes" id="UP001374803">
    <property type="component" value="Chromosome"/>
</dbReference>
<sequence>MKHLVFAVCDHYEPLHGDVTFEQGLERVMTWRRRYPEMARPFRDANGRLPRHSYFFPGEQYDPRFVEPLAEMCAMGLGEVEVHLHHDGDTRETLRAALEKTLRDLDAHGVVPRHPQGTPAWAFIHGNWCLANARPDGRWCGVDDEMELLYELGCYADFTFPSAPDPCQPHVVNAIYYPRGDVRRRRAYEDAELAHVGTPRRDRLLMIQGPLALARRPGPRALRPLRIEGGALDARDPPTPERLHTWVRQGVSVKGRPDWIFVKVHTHGAPEDNAEAVLGPKMAALHTALREHYNDGTRWKLHYVTAREMFNVARAAMDGKAGSPAQYIDHEIPAPPRARSATKLAHAS</sequence>
<dbReference type="RefSeq" id="WP_394832701.1">
    <property type="nucleotide sequence ID" value="NZ_CP089929.1"/>
</dbReference>
<dbReference type="EMBL" id="CP089983">
    <property type="protein sequence ID" value="WXB03074.1"/>
    <property type="molecule type" value="Genomic_DNA"/>
</dbReference>
<organism evidence="1 2">
    <name type="scientific">Pendulispora rubella</name>
    <dbReference type="NCBI Taxonomy" id="2741070"/>
    <lineage>
        <taxon>Bacteria</taxon>
        <taxon>Pseudomonadati</taxon>
        <taxon>Myxococcota</taxon>
        <taxon>Myxococcia</taxon>
        <taxon>Myxococcales</taxon>
        <taxon>Sorangiineae</taxon>
        <taxon>Pendulisporaceae</taxon>
        <taxon>Pendulispora</taxon>
    </lineage>
</organism>
<reference evidence="1" key="1">
    <citation type="submission" date="2021-12" db="EMBL/GenBank/DDBJ databases">
        <title>Discovery of the Pendulisporaceae a myxobacterial family with distinct sporulation behavior and unique specialized metabolism.</title>
        <authorList>
            <person name="Garcia R."/>
            <person name="Popoff A."/>
            <person name="Bader C.D."/>
            <person name="Loehr J."/>
            <person name="Walesch S."/>
            <person name="Walt C."/>
            <person name="Boldt J."/>
            <person name="Bunk B."/>
            <person name="Haeckl F.J.F.P.J."/>
            <person name="Gunesch A.P."/>
            <person name="Birkelbach J."/>
            <person name="Nuebel U."/>
            <person name="Pietschmann T."/>
            <person name="Bach T."/>
            <person name="Mueller R."/>
        </authorList>
    </citation>
    <scope>NUCLEOTIDE SEQUENCE</scope>
    <source>
        <strain evidence="1">MSr11367</strain>
    </source>
</reference>
<proteinExistence type="predicted"/>